<name>A0A0G1RZJ8_9BACT</name>
<reference evidence="2 3" key="1">
    <citation type="journal article" date="2015" name="Nature">
        <title>rRNA introns, odd ribosomes, and small enigmatic genomes across a large radiation of phyla.</title>
        <authorList>
            <person name="Brown C.T."/>
            <person name="Hug L.A."/>
            <person name="Thomas B.C."/>
            <person name="Sharon I."/>
            <person name="Castelle C.J."/>
            <person name="Singh A."/>
            <person name="Wilkins M.J."/>
            <person name="Williams K.H."/>
            <person name="Banfield J.F."/>
        </authorList>
    </citation>
    <scope>NUCLEOTIDE SEQUENCE [LARGE SCALE GENOMIC DNA]</scope>
</reference>
<evidence type="ECO:0000313" key="2">
    <source>
        <dbReference type="EMBL" id="KKU62517.1"/>
    </source>
</evidence>
<protein>
    <recommendedName>
        <fullName evidence="1">Phosphodiester glycosidase domain-containing protein</fullName>
    </recommendedName>
</protein>
<evidence type="ECO:0000313" key="3">
    <source>
        <dbReference type="Proteomes" id="UP000034364"/>
    </source>
</evidence>
<feature type="domain" description="Phosphodiester glycosidase" evidence="1">
    <location>
        <begin position="82"/>
        <end position="231"/>
    </location>
</feature>
<gene>
    <name evidence="2" type="ORF">UX87_C0047G0006</name>
</gene>
<dbReference type="AlphaFoldDB" id="A0A0G1RZJ8"/>
<dbReference type="Proteomes" id="UP000034364">
    <property type="component" value="Unassembled WGS sequence"/>
</dbReference>
<dbReference type="EMBL" id="LCNV01000047">
    <property type="protein sequence ID" value="KKU62517.1"/>
    <property type="molecule type" value="Genomic_DNA"/>
</dbReference>
<organism evidence="2 3">
    <name type="scientific">Candidatus Amesbacteria bacterium GW2011_GWA1_47_16</name>
    <dbReference type="NCBI Taxonomy" id="1618353"/>
    <lineage>
        <taxon>Bacteria</taxon>
        <taxon>Candidatus Amesiibacteriota</taxon>
    </lineage>
</organism>
<proteinExistence type="predicted"/>
<comment type="caution">
    <text evidence="2">The sequence shown here is derived from an EMBL/GenBank/DDBJ whole genome shotgun (WGS) entry which is preliminary data.</text>
</comment>
<dbReference type="InterPro" id="IPR018711">
    <property type="entry name" value="NAGPA"/>
</dbReference>
<sequence length="249" mass="27412">MRLAILLTGAILLAGSLWYLDSRRIGQADTMQPKSEKEEEYAIQEYEFSFWGPADANKTNIIPNFDEKLKSEELTEKYECLSGINGGFYTENHKPLGLFISDRKETGKYKTSDLLNGVIGVTGGKGIIHRAGKLPEGEYKWAVQTGPLLALKGEYFTLSMARDKPARRMVGAVNQSGSLIFIAIYVKDSALDGPMLSGLPELVKGIDEQQDLKIISAINLDGGGASAWYNEGVRLPEFNPVGSWVCLKE</sequence>
<accession>A0A0G1RZJ8</accession>
<dbReference type="Pfam" id="PF09992">
    <property type="entry name" value="NAGPA"/>
    <property type="match status" value="1"/>
</dbReference>
<evidence type="ECO:0000259" key="1">
    <source>
        <dbReference type="Pfam" id="PF09992"/>
    </source>
</evidence>